<dbReference type="GO" id="GO:0000976">
    <property type="term" value="F:transcription cis-regulatory region binding"/>
    <property type="evidence" value="ECO:0007669"/>
    <property type="project" value="TreeGrafter"/>
</dbReference>
<keyword evidence="2 4" id="KW-0238">DNA-binding</keyword>
<name>A0A235BRG9_UNCW3</name>
<comment type="caution">
    <text evidence="6">The sequence shown here is derived from an EMBL/GenBank/DDBJ whole genome shotgun (WGS) entry which is preliminary data.</text>
</comment>
<evidence type="ECO:0000313" key="7">
    <source>
        <dbReference type="Proteomes" id="UP000215559"/>
    </source>
</evidence>
<accession>A0A235BRG9</accession>
<dbReference type="FunFam" id="1.10.10.60:FF:000141">
    <property type="entry name" value="TetR family transcriptional regulator"/>
    <property type="match status" value="1"/>
</dbReference>
<evidence type="ECO:0000256" key="1">
    <source>
        <dbReference type="ARBA" id="ARBA00023015"/>
    </source>
</evidence>
<dbReference type="Gene3D" id="1.10.357.10">
    <property type="entry name" value="Tetracycline Repressor, domain 2"/>
    <property type="match status" value="1"/>
</dbReference>
<dbReference type="InterPro" id="IPR036271">
    <property type="entry name" value="Tet_transcr_reg_TetR-rel_C_sf"/>
</dbReference>
<dbReference type="AlphaFoldDB" id="A0A235BRG9"/>
<proteinExistence type="predicted"/>
<keyword evidence="1" id="KW-0805">Transcription regulation</keyword>
<evidence type="ECO:0000256" key="4">
    <source>
        <dbReference type="PROSITE-ProRule" id="PRU00335"/>
    </source>
</evidence>
<dbReference type="InterPro" id="IPR001647">
    <property type="entry name" value="HTH_TetR"/>
</dbReference>
<organism evidence="6 7">
    <name type="scientific">candidate division WOR-3 bacterium JGI_Cruoil_03_51_56</name>
    <dbReference type="NCBI Taxonomy" id="1973747"/>
    <lineage>
        <taxon>Bacteria</taxon>
        <taxon>Bacteria division WOR-3</taxon>
    </lineage>
</organism>
<sequence length="204" mass="22892">MMKETNKRKAILDAAFSVVAMKGYAATKVDDIAAAAGVAKGTVYLYFKDKPDIYVGLVGLMLSRALDIIREIDSNPLSPSEKLARVFAVWTKGMHERPSIVPFISMESINLAAYEVARFTQAIKPRVRELIEALANIIRPGIEHGEFRQVDPYMAALMFLHCFPMNIVVHRQKLAVKNPSAKTLDMYFHGILPPEQPKDHRKPL</sequence>
<dbReference type="SUPFAM" id="SSF46689">
    <property type="entry name" value="Homeodomain-like"/>
    <property type="match status" value="1"/>
</dbReference>
<dbReference type="EMBL" id="NOZP01000136">
    <property type="protein sequence ID" value="OYD14792.1"/>
    <property type="molecule type" value="Genomic_DNA"/>
</dbReference>
<evidence type="ECO:0000256" key="2">
    <source>
        <dbReference type="ARBA" id="ARBA00023125"/>
    </source>
</evidence>
<keyword evidence="3" id="KW-0804">Transcription</keyword>
<gene>
    <name evidence="6" type="ORF">CH330_07510</name>
</gene>
<dbReference type="Proteomes" id="UP000215559">
    <property type="component" value="Unassembled WGS sequence"/>
</dbReference>
<dbReference type="Gene3D" id="1.10.10.60">
    <property type="entry name" value="Homeodomain-like"/>
    <property type="match status" value="1"/>
</dbReference>
<dbReference type="SUPFAM" id="SSF48498">
    <property type="entry name" value="Tetracyclin repressor-like, C-terminal domain"/>
    <property type="match status" value="1"/>
</dbReference>
<evidence type="ECO:0000313" key="6">
    <source>
        <dbReference type="EMBL" id="OYD14792.1"/>
    </source>
</evidence>
<dbReference type="PANTHER" id="PTHR30055:SF234">
    <property type="entry name" value="HTH-TYPE TRANSCRIPTIONAL REGULATOR BETI"/>
    <property type="match status" value="1"/>
</dbReference>
<dbReference type="PRINTS" id="PR00455">
    <property type="entry name" value="HTHTETR"/>
</dbReference>
<dbReference type="InterPro" id="IPR050109">
    <property type="entry name" value="HTH-type_TetR-like_transc_reg"/>
</dbReference>
<protein>
    <recommendedName>
        <fullName evidence="5">HTH tetR-type domain-containing protein</fullName>
    </recommendedName>
</protein>
<dbReference type="PANTHER" id="PTHR30055">
    <property type="entry name" value="HTH-TYPE TRANSCRIPTIONAL REGULATOR RUTR"/>
    <property type="match status" value="1"/>
</dbReference>
<feature type="DNA-binding region" description="H-T-H motif" evidence="4">
    <location>
        <begin position="28"/>
        <end position="47"/>
    </location>
</feature>
<dbReference type="PROSITE" id="PS50977">
    <property type="entry name" value="HTH_TETR_2"/>
    <property type="match status" value="1"/>
</dbReference>
<dbReference type="GO" id="GO:0003700">
    <property type="term" value="F:DNA-binding transcription factor activity"/>
    <property type="evidence" value="ECO:0007669"/>
    <property type="project" value="TreeGrafter"/>
</dbReference>
<reference evidence="6 7" key="1">
    <citation type="submission" date="2017-07" db="EMBL/GenBank/DDBJ databases">
        <title>Recovery of genomes from metagenomes via a dereplication, aggregation, and scoring strategy.</title>
        <authorList>
            <person name="Sieber C.M."/>
            <person name="Probst A.J."/>
            <person name="Sharrar A."/>
            <person name="Thomas B.C."/>
            <person name="Hess M."/>
            <person name="Tringe S.G."/>
            <person name="Banfield J.F."/>
        </authorList>
    </citation>
    <scope>NUCLEOTIDE SEQUENCE [LARGE SCALE GENOMIC DNA]</scope>
    <source>
        <strain evidence="6">JGI_Cruoil_03_51_56</strain>
    </source>
</reference>
<feature type="domain" description="HTH tetR-type" evidence="5">
    <location>
        <begin position="5"/>
        <end position="65"/>
    </location>
</feature>
<dbReference type="InterPro" id="IPR009057">
    <property type="entry name" value="Homeodomain-like_sf"/>
</dbReference>
<evidence type="ECO:0000256" key="3">
    <source>
        <dbReference type="ARBA" id="ARBA00023163"/>
    </source>
</evidence>
<dbReference type="Pfam" id="PF00440">
    <property type="entry name" value="TetR_N"/>
    <property type="match status" value="1"/>
</dbReference>
<evidence type="ECO:0000259" key="5">
    <source>
        <dbReference type="PROSITE" id="PS50977"/>
    </source>
</evidence>